<evidence type="ECO:0000259" key="4">
    <source>
        <dbReference type="PROSITE" id="PS51462"/>
    </source>
</evidence>
<dbReference type="PROSITE" id="PS00893">
    <property type="entry name" value="NUDIX_BOX"/>
    <property type="match status" value="1"/>
</dbReference>
<evidence type="ECO:0000256" key="1">
    <source>
        <dbReference type="ARBA" id="ARBA00001946"/>
    </source>
</evidence>
<evidence type="ECO:0000256" key="3">
    <source>
        <dbReference type="RuleBase" id="RU003476"/>
    </source>
</evidence>
<dbReference type="PANTHER" id="PTHR11839:SF18">
    <property type="entry name" value="NUDIX HYDROLASE DOMAIN-CONTAINING PROTEIN"/>
    <property type="match status" value="1"/>
</dbReference>
<evidence type="ECO:0000313" key="5">
    <source>
        <dbReference type="EMBL" id="GFO93034.1"/>
    </source>
</evidence>
<dbReference type="CDD" id="cd03424">
    <property type="entry name" value="NUDIX_ADPRase_Nudt5_UGPPase_Nudt14"/>
    <property type="match status" value="1"/>
</dbReference>
<proteinExistence type="inferred from homology"/>
<dbReference type="EMBL" id="BLYL01000001">
    <property type="protein sequence ID" value="GFO93034.1"/>
    <property type="molecule type" value="Genomic_DNA"/>
</dbReference>
<evidence type="ECO:0000256" key="2">
    <source>
        <dbReference type="ARBA" id="ARBA00022801"/>
    </source>
</evidence>
<dbReference type="InterPro" id="IPR020476">
    <property type="entry name" value="Nudix_hydrolase"/>
</dbReference>
<comment type="cofactor">
    <cofactor evidence="1">
        <name>Mg(2+)</name>
        <dbReference type="ChEBI" id="CHEBI:18420"/>
    </cofactor>
</comment>
<dbReference type="InterPro" id="IPR015797">
    <property type="entry name" value="NUDIX_hydrolase-like_dom_sf"/>
</dbReference>
<accession>A0AAI9NXC5</accession>
<dbReference type="InterPro" id="IPR020084">
    <property type="entry name" value="NUDIX_hydrolase_CS"/>
</dbReference>
<keyword evidence="2 3" id="KW-0378">Hydrolase</keyword>
<gene>
    <name evidence="5" type="ORF">COEU31_00800</name>
</gene>
<comment type="similarity">
    <text evidence="3">Belongs to the Nudix hydrolase family.</text>
</comment>
<feature type="domain" description="Nudix hydrolase" evidence="4">
    <location>
        <begin position="39"/>
        <end position="167"/>
    </location>
</feature>
<dbReference type="AlphaFoldDB" id="A0AAI9NXC5"/>
<comment type="caution">
    <text evidence="5">The sequence shown here is derived from an EMBL/GenBank/DDBJ whole genome shotgun (WGS) entry which is preliminary data.</text>
</comment>
<name>A0AAI9NXC5_9FIRM</name>
<dbReference type="Pfam" id="PF00293">
    <property type="entry name" value="NUDIX"/>
    <property type="match status" value="1"/>
</dbReference>
<protein>
    <submittedName>
        <fullName evidence="5">NUDIX hydrolase</fullName>
    </submittedName>
</protein>
<dbReference type="RefSeq" id="WP_055222571.1">
    <property type="nucleotide sequence ID" value="NZ_BLYL01000001.1"/>
</dbReference>
<dbReference type="GO" id="GO:0006753">
    <property type="term" value="P:nucleoside phosphate metabolic process"/>
    <property type="evidence" value="ECO:0007669"/>
    <property type="project" value="TreeGrafter"/>
</dbReference>
<evidence type="ECO:0000313" key="6">
    <source>
        <dbReference type="Proteomes" id="UP000660047"/>
    </source>
</evidence>
<dbReference type="Gene3D" id="3.90.79.10">
    <property type="entry name" value="Nucleoside Triphosphate Pyrophosphohydrolase"/>
    <property type="match status" value="1"/>
</dbReference>
<dbReference type="PROSITE" id="PS51462">
    <property type="entry name" value="NUDIX"/>
    <property type="match status" value="1"/>
</dbReference>
<dbReference type="PANTHER" id="PTHR11839">
    <property type="entry name" value="UDP/ADP-SUGAR PYROPHOSPHATASE"/>
    <property type="match status" value="1"/>
</dbReference>
<sequence length="184" mass="20973">MEKFKRIKTEVAYRAHVFDVYNDYLELPDGRDVVYDLIKHHPGACILPVKDDGSLILIKQYRNSIDDITYEVPAGFIDEGESPEDAARRELREETGFTAKVVEYVTRAVLAIGTSDEQTYVYIGRELTRGICALDENEFIETEEIGLDDALNMIRDGRIVDSKTIIAIYAYWGKKCSQTSNHII</sequence>
<dbReference type="GO" id="GO:0019693">
    <property type="term" value="P:ribose phosphate metabolic process"/>
    <property type="evidence" value="ECO:0007669"/>
    <property type="project" value="TreeGrafter"/>
</dbReference>
<dbReference type="Proteomes" id="UP000660047">
    <property type="component" value="Unassembled WGS sequence"/>
</dbReference>
<reference evidence="5" key="1">
    <citation type="submission" date="2020-06" db="EMBL/GenBank/DDBJ databases">
        <title>Characterization of fructooligosaccharide metabolism and fructooligosaccharide-degrading enzymes in human commensal butyrate producers.</title>
        <authorList>
            <person name="Tanno H."/>
            <person name="Fujii T."/>
            <person name="Hirano K."/>
            <person name="Maeno S."/>
            <person name="Tonozuka T."/>
            <person name="Sakamoto M."/>
            <person name="Ohkuma M."/>
            <person name="Tochio T."/>
            <person name="Endo A."/>
        </authorList>
    </citation>
    <scope>NUCLEOTIDE SEQUENCE</scope>
    <source>
        <strain evidence="5">JCM 31265</strain>
    </source>
</reference>
<dbReference type="SUPFAM" id="SSF55811">
    <property type="entry name" value="Nudix"/>
    <property type="match status" value="1"/>
</dbReference>
<organism evidence="5 6">
    <name type="scientific">Coprococcus eutactus</name>
    <dbReference type="NCBI Taxonomy" id="33043"/>
    <lineage>
        <taxon>Bacteria</taxon>
        <taxon>Bacillati</taxon>
        <taxon>Bacillota</taxon>
        <taxon>Clostridia</taxon>
        <taxon>Lachnospirales</taxon>
        <taxon>Lachnospiraceae</taxon>
        <taxon>Coprococcus</taxon>
    </lineage>
</organism>
<dbReference type="PRINTS" id="PR00502">
    <property type="entry name" value="NUDIXFAMILY"/>
</dbReference>
<dbReference type="GO" id="GO:0016462">
    <property type="term" value="F:pyrophosphatase activity"/>
    <property type="evidence" value="ECO:0007669"/>
    <property type="project" value="UniProtKB-ARBA"/>
</dbReference>
<dbReference type="InterPro" id="IPR000086">
    <property type="entry name" value="NUDIX_hydrolase_dom"/>
</dbReference>